<evidence type="ECO:0000313" key="2">
    <source>
        <dbReference type="EMBL" id="NDV33440.1"/>
    </source>
</evidence>
<sequence>MTREEATALQLPFPIHKGLITNLDQIESLWSHLLHLDLRIDPAEHPILLTEPALPPPPLRAKSAELLFERFHAPALYLSSQATLSMYASGKIYPSVVVDIGEEVSSVVPLYNEHVLEGGVVQLEVSGGDLTEFLMGVLNAQGYVFGSSWERLLAREMKESLGCVALDHAEALRGAPAQDYCLPDGQVVRVGGEGLHCAEALFQPSLVGRSCFGVHEGIHEAINRCDVDIRRELYGKIILVGGSTLFKGFSDRLSKELFALAPCGMRLHICAAPERRYSSWIGGSILGSLSTFQSMFITQEEYDEIGPVIVNRRCY</sequence>
<dbReference type="SUPFAM" id="SSF53067">
    <property type="entry name" value="Actin-like ATPase domain"/>
    <property type="match status" value="2"/>
</dbReference>
<comment type="similarity">
    <text evidence="1">Belongs to the actin family.</text>
</comment>
<dbReference type="Gene3D" id="3.30.420.40">
    <property type="match status" value="2"/>
</dbReference>
<reference evidence="2" key="1">
    <citation type="journal article" date="2020" name="J. Eukaryot. Microbiol.">
        <title>De novo Sequencing, Assembly and Annotation of the Transcriptome for the Free-Living Testate Amoeba Arcella intermedia.</title>
        <authorList>
            <person name="Ribeiro G.M."/>
            <person name="Porfirio-Sousa A.L."/>
            <person name="Maurer-Alcala X.X."/>
            <person name="Katz L.A."/>
            <person name="Lahr D.J.G."/>
        </authorList>
    </citation>
    <scope>NUCLEOTIDE SEQUENCE</scope>
</reference>
<dbReference type="Gene3D" id="3.90.640.10">
    <property type="entry name" value="Actin, Chain A, domain 4"/>
    <property type="match status" value="1"/>
</dbReference>
<dbReference type="AlphaFoldDB" id="A0A6B2L971"/>
<dbReference type="PRINTS" id="PR00190">
    <property type="entry name" value="ACTIN"/>
</dbReference>
<dbReference type="InterPro" id="IPR004000">
    <property type="entry name" value="Actin"/>
</dbReference>
<dbReference type="EMBL" id="GIBP01004471">
    <property type="protein sequence ID" value="NDV33440.1"/>
    <property type="molecule type" value="Transcribed_RNA"/>
</dbReference>
<organism evidence="2">
    <name type="scientific">Arcella intermedia</name>
    <dbReference type="NCBI Taxonomy" id="1963864"/>
    <lineage>
        <taxon>Eukaryota</taxon>
        <taxon>Amoebozoa</taxon>
        <taxon>Tubulinea</taxon>
        <taxon>Elardia</taxon>
        <taxon>Arcellinida</taxon>
        <taxon>Sphaerothecina</taxon>
        <taxon>Arcellidae</taxon>
        <taxon>Arcella</taxon>
    </lineage>
</organism>
<name>A0A6B2L971_9EUKA</name>
<protein>
    <recommendedName>
        <fullName evidence="3">Actin</fullName>
    </recommendedName>
</protein>
<accession>A0A6B2L971</accession>
<evidence type="ECO:0000256" key="1">
    <source>
        <dbReference type="RuleBase" id="RU000487"/>
    </source>
</evidence>
<dbReference type="PANTHER" id="PTHR11937">
    <property type="entry name" value="ACTIN"/>
    <property type="match status" value="1"/>
</dbReference>
<dbReference type="SMART" id="SM00268">
    <property type="entry name" value="ACTIN"/>
    <property type="match status" value="1"/>
</dbReference>
<evidence type="ECO:0008006" key="3">
    <source>
        <dbReference type="Google" id="ProtNLM"/>
    </source>
</evidence>
<proteinExistence type="inferred from homology"/>
<dbReference type="InterPro" id="IPR043129">
    <property type="entry name" value="ATPase_NBD"/>
</dbReference>
<dbReference type="Pfam" id="PF00022">
    <property type="entry name" value="Actin"/>
    <property type="match status" value="1"/>
</dbReference>